<feature type="region of interest" description="Disordered" evidence="1">
    <location>
        <begin position="31"/>
        <end position="75"/>
    </location>
</feature>
<evidence type="ECO:0000256" key="2">
    <source>
        <dbReference type="SAM" id="SignalP"/>
    </source>
</evidence>
<dbReference type="AlphaFoldDB" id="A0A449B3Q5"/>
<feature type="chain" id="PRO_5019418791" description="Lipoprotein" evidence="2">
    <location>
        <begin position="23"/>
        <end position="378"/>
    </location>
</feature>
<sequence length="378" mass="45026">MKKNIIKLLGILPITLAPITVAASCNVDKTNEVKPNKPVEKNPSTDKETQPAQPKDTTKEPGKVDNNTPAPIIQPKEEKVYEYTPILEEQFRKDYSWDDEYIDSLKKVSNPFYVQDLTIRYNLDGWDSLINQEKSMNKRRKEQGLEELYPVKRREYNLNYLSNEYISQKKEFNERITKDKFDIFRDYLKEILYMIKLNLNGSSYYDAFQSMDVMYVNNGWILPKLAKALVEKQIPMIKGIEVKKVPTYENRRREQTEHSLIVSKEYIYQILSKIANEEDYVATQYEISVIKFYLIFERENVEKRRDEESARKHHPEEIQRLIKKTNKNFAEELITEETKNELLKKLEVLKTKDPIKDKEFVKNEFKYIEDELNAWKYI</sequence>
<dbReference type="PROSITE" id="PS51257">
    <property type="entry name" value="PROKAR_LIPOPROTEIN"/>
    <property type="match status" value="1"/>
</dbReference>
<dbReference type="EMBL" id="LR215037">
    <property type="protein sequence ID" value="VEU75233.1"/>
    <property type="molecule type" value="Genomic_DNA"/>
</dbReference>
<accession>A0A449B3Q5</accession>
<dbReference type="RefSeq" id="WP_129646157.1">
    <property type="nucleotide sequence ID" value="NZ_LR215037.1"/>
</dbReference>
<proteinExistence type="predicted"/>
<feature type="compositionally biased region" description="Basic and acidic residues" evidence="1">
    <location>
        <begin position="31"/>
        <end position="49"/>
    </location>
</feature>
<feature type="signal peptide" evidence="2">
    <location>
        <begin position="1"/>
        <end position="22"/>
    </location>
</feature>
<evidence type="ECO:0000256" key="1">
    <source>
        <dbReference type="SAM" id="MobiDB-lite"/>
    </source>
</evidence>
<organism evidence="3 4">
    <name type="scientific">Mycoplasmopsis maculosa</name>
    <dbReference type="NCBI Taxonomy" id="114885"/>
    <lineage>
        <taxon>Bacteria</taxon>
        <taxon>Bacillati</taxon>
        <taxon>Mycoplasmatota</taxon>
        <taxon>Mycoplasmoidales</taxon>
        <taxon>Metamycoplasmataceae</taxon>
        <taxon>Mycoplasmopsis</taxon>
    </lineage>
</organism>
<evidence type="ECO:0000313" key="3">
    <source>
        <dbReference type="EMBL" id="VEU75233.1"/>
    </source>
</evidence>
<reference evidence="3 4" key="1">
    <citation type="submission" date="2019-01" db="EMBL/GenBank/DDBJ databases">
        <authorList>
            <consortium name="Pathogen Informatics"/>
        </authorList>
    </citation>
    <scope>NUCLEOTIDE SEQUENCE [LARGE SCALE GENOMIC DNA]</scope>
    <source>
        <strain evidence="3 4">NCTC10168</strain>
    </source>
</reference>
<name>A0A449B3Q5_9BACT</name>
<evidence type="ECO:0008006" key="5">
    <source>
        <dbReference type="Google" id="ProtNLM"/>
    </source>
</evidence>
<keyword evidence="2" id="KW-0732">Signal</keyword>
<keyword evidence="4" id="KW-1185">Reference proteome</keyword>
<protein>
    <recommendedName>
        <fullName evidence="5">Lipoprotein</fullName>
    </recommendedName>
</protein>
<gene>
    <name evidence="3" type="ORF">NCTC10168_00149</name>
</gene>
<evidence type="ECO:0000313" key="4">
    <source>
        <dbReference type="Proteomes" id="UP000290243"/>
    </source>
</evidence>
<dbReference type="KEGG" id="mmau:NCTC10168_00149"/>
<dbReference type="Proteomes" id="UP000290243">
    <property type="component" value="Chromosome"/>
</dbReference>